<dbReference type="FunFam" id="1.10.455.10:FF:000001">
    <property type="entry name" value="30S ribosomal protein S7"/>
    <property type="match status" value="1"/>
</dbReference>
<comment type="function">
    <text evidence="6">One of the primary rRNA binding proteins, it binds directly to 16S rRNA where it nucleates assembly of the head domain of the 30S subunit.</text>
</comment>
<evidence type="ECO:0000256" key="7">
    <source>
        <dbReference type="RuleBase" id="RU003619"/>
    </source>
</evidence>
<sequence>MSRRKTAKKRLINQDPIYNSKLVSLFINKIMLKGKKSIAQTIFYNAIKKAKDSLNKDPMEILEKSVNNSTPIIELKTRRIGGTTYQVPVEIRNDRRTSLALSFIIKSARKRPGKDMISKLGNEIIDSFNNTGNSVKKKEELHKSAETNKAFATFK</sequence>
<evidence type="ECO:0000256" key="3">
    <source>
        <dbReference type="ARBA" id="ARBA00022884"/>
    </source>
</evidence>
<comment type="subunit">
    <text evidence="6">Part of the 30S ribosomal subunit.</text>
</comment>
<dbReference type="SUPFAM" id="SSF47973">
    <property type="entry name" value="Ribosomal protein S7"/>
    <property type="match status" value="1"/>
</dbReference>
<name>A0A3G3LL50_9EUGL</name>
<dbReference type="Pfam" id="PF00177">
    <property type="entry name" value="Ribosomal_S7"/>
    <property type="match status" value="1"/>
</dbReference>
<evidence type="ECO:0000259" key="8">
    <source>
        <dbReference type="Pfam" id="PF00177"/>
    </source>
</evidence>
<dbReference type="InterPro" id="IPR020606">
    <property type="entry name" value="Ribosomal_uS7_CS"/>
</dbReference>
<dbReference type="InterPro" id="IPR023798">
    <property type="entry name" value="Ribosomal_uS7_dom"/>
</dbReference>
<dbReference type="GO" id="GO:0006412">
    <property type="term" value="P:translation"/>
    <property type="evidence" value="ECO:0007669"/>
    <property type="project" value="UniProtKB-UniRule"/>
</dbReference>
<geneLocation type="chloroplast" evidence="9"/>
<dbReference type="PROSITE" id="PS00052">
    <property type="entry name" value="RIBOSOMAL_S7"/>
    <property type="match status" value="1"/>
</dbReference>
<evidence type="ECO:0000256" key="5">
    <source>
        <dbReference type="ARBA" id="ARBA00023274"/>
    </source>
</evidence>
<dbReference type="GO" id="GO:0003735">
    <property type="term" value="F:structural constituent of ribosome"/>
    <property type="evidence" value="ECO:0007669"/>
    <property type="project" value="InterPro"/>
</dbReference>
<dbReference type="GO" id="GO:0009507">
    <property type="term" value="C:chloroplast"/>
    <property type="evidence" value="ECO:0007669"/>
    <property type="project" value="UniProtKB-SubCell"/>
</dbReference>
<keyword evidence="4 6" id="KW-0689">Ribosomal protein</keyword>
<proteinExistence type="inferred from homology"/>
<dbReference type="PANTHER" id="PTHR11205">
    <property type="entry name" value="RIBOSOMAL PROTEIN S7"/>
    <property type="match status" value="1"/>
</dbReference>
<dbReference type="NCBIfam" id="TIGR01029">
    <property type="entry name" value="rpsG_bact"/>
    <property type="match status" value="1"/>
</dbReference>
<evidence type="ECO:0000256" key="1">
    <source>
        <dbReference type="ARBA" id="ARBA00007151"/>
    </source>
</evidence>
<dbReference type="GO" id="GO:0015935">
    <property type="term" value="C:small ribosomal subunit"/>
    <property type="evidence" value="ECO:0007669"/>
    <property type="project" value="InterPro"/>
</dbReference>
<evidence type="ECO:0000313" key="9">
    <source>
        <dbReference type="EMBL" id="AYQ93444.1"/>
    </source>
</evidence>
<dbReference type="AlphaFoldDB" id="A0A3G3LL50"/>
<comment type="subcellular location">
    <subcellularLocation>
        <location evidence="6">Plastid</location>
        <location evidence="6">Chloroplast</location>
    </subcellularLocation>
</comment>
<gene>
    <name evidence="6" type="primary">rps7</name>
</gene>
<dbReference type="InterPro" id="IPR036823">
    <property type="entry name" value="Ribosomal_uS7_dom_sf"/>
</dbReference>
<evidence type="ECO:0000256" key="4">
    <source>
        <dbReference type="ARBA" id="ARBA00022980"/>
    </source>
</evidence>
<keyword evidence="2 6" id="KW-0699">rRNA-binding</keyword>
<evidence type="ECO:0000256" key="6">
    <source>
        <dbReference type="HAMAP-Rule" id="MF_00480"/>
    </source>
</evidence>
<reference evidence="9" key="1">
    <citation type="journal article" date="2018" name="Sci. Rep.">
        <title>Dynamic evolution of inverted repeats in Euglenophyta plastid genomes.</title>
        <authorList>
            <person name="Karnkowska A."/>
            <person name="Bennett M.S."/>
            <person name="Triemer R.E."/>
        </authorList>
    </citation>
    <scope>NUCLEOTIDE SEQUENCE</scope>
</reference>
<dbReference type="PIRSF" id="PIRSF002122">
    <property type="entry name" value="RPS7p_RPS7a_RPS5e_RPS7o"/>
    <property type="match status" value="1"/>
</dbReference>
<dbReference type="InterPro" id="IPR005717">
    <property type="entry name" value="Ribosomal_uS7_bac/org-type"/>
</dbReference>
<dbReference type="GO" id="GO:0019843">
    <property type="term" value="F:rRNA binding"/>
    <property type="evidence" value="ECO:0007669"/>
    <property type="project" value="UniProtKB-UniRule"/>
</dbReference>
<keyword evidence="9" id="KW-0934">Plastid</keyword>
<dbReference type="HAMAP" id="MF_00480_B">
    <property type="entry name" value="Ribosomal_uS7_B"/>
    <property type="match status" value="1"/>
</dbReference>
<dbReference type="EMBL" id="MH898669">
    <property type="protein sequence ID" value="AYQ93444.1"/>
    <property type="molecule type" value="Genomic_DNA"/>
</dbReference>
<organism evidence="9">
    <name type="scientific">Lepocinclis tripteris</name>
    <dbReference type="NCBI Taxonomy" id="135494"/>
    <lineage>
        <taxon>Eukaryota</taxon>
        <taxon>Discoba</taxon>
        <taxon>Euglenozoa</taxon>
        <taxon>Euglenida</taxon>
        <taxon>Spirocuta</taxon>
        <taxon>Euglenophyceae</taxon>
        <taxon>Euglenales</taxon>
        <taxon>Phacaceae</taxon>
        <taxon>Lepocinclis</taxon>
    </lineage>
</organism>
<dbReference type="Gene3D" id="1.10.455.10">
    <property type="entry name" value="Ribosomal protein S7 domain"/>
    <property type="match status" value="1"/>
</dbReference>
<feature type="domain" description="Small ribosomal subunit protein uS7" evidence="8">
    <location>
        <begin position="2"/>
        <end position="149"/>
    </location>
</feature>
<protein>
    <recommendedName>
        <fullName evidence="6">Small ribosomal subunit protein uS7c</fullName>
    </recommendedName>
</protein>
<accession>A0A3G3LL50</accession>
<dbReference type="InterPro" id="IPR000235">
    <property type="entry name" value="Ribosomal_uS7"/>
</dbReference>
<keyword evidence="5 6" id="KW-0687">Ribonucleoprotein</keyword>
<dbReference type="CDD" id="cd14869">
    <property type="entry name" value="uS7_Bacteria"/>
    <property type="match status" value="1"/>
</dbReference>
<keyword evidence="9" id="KW-0150">Chloroplast</keyword>
<comment type="similarity">
    <text evidence="1 6 7">Belongs to the universal ribosomal protein uS7 family.</text>
</comment>
<evidence type="ECO:0000256" key="2">
    <source>
        <dbReference type="ARBA" id="ARBA00022730"/>
    </source>
</evidence>
<keyword evidence="3 6" id="KW-0694">RNA-binding</keyword>